<dbReference type="InterPro" id="IPR029044">
    <property type="entry name" value="Nucleotide-diphossugar_trans"/>
</dbReference>
<keyword evidence="13" id="KW-0328">Glycosyltransferase</keyword>
<comment type="caution">
    <text evidence="15">The sequence shown here is derived from an EMBL/GenBank/DDBJ whole genome shotgun (WGS) entry which is preliminary data.</text>
</comment>
<comment type="cofactor">
    <cofactor evidence="13">
        <name>Mn(2+)</name>
        <dbReference type="ChEBI" id="CHEBI:29035"/>
    </cofactor>
</comment>
<dbReference type="GO" id="GO:0016757">
    <property type="term" value="F:glycosyltransferase activity"/>
    <property type="evidence" value="ECO:0007669"/>
    <property type="project" value="UniProtKB-KW"/>
</dbReference>
<evidence type="ECO:0000256" key="8">
    <source>
        <dbReference type="ARBA" id="ARBA00022989"/>
    </source>
</evidence>
<evidence type="ECO:0000256" key="9">
    <source>
        <dbReference type="ARBA" id="ARBA00023034"/>
    </source>
</evidence>
<dbReference type="Pfam" id="PF00652">
    <property type="entry name" value="Ricin_B_lectin"/>
    <property type="match status" value="1"/>
</dbReference>
<name>A0ABD1D2U8_CULPP</name>
<protein>
    <recommendedName>
        <fullName evidence="13">Polypeptide N-acetylgalactosaminyltransferase</fullName>
        <ecNumber evidence="13">2.4.1.-</ecNumber>
    </recommendedName>
    <alternativeName>
        <fullName evidence="13">Protein-UDP acetylgalactosaminyltransferase</fullName>
    </alternativeName>
</protein>
<keyword evidence="13" id="KW-0464">Manganese</keyword>
<keyword evidence="6 13" id="KW-0430">Lectin</keyword>
<keyword evidence="9 13" id="KW-0333">Golgi apparatus</keyword>
<dbReference type="SUPFAM" id="SSF50370">
    <property type="entry name" value="Ricin B-like lectins"/>
    <property type="match status" value="1"/>
</dbReference>
<keyword evidence="10 13" id="KW-0472">Membrane</keyword>
<keyword evidence="7" id="KW-0735">Signal-anchor</keyword>
<evidence type="ECO:0000313" key="15">
    <source>
        <dbReference type="EMBL" id="KAL1391510.1"/>
    </source>
</evidence>
<comment type="pathway">
    <text evidence="13">Protein modification; protein glycosylation.</text>
</comment>
<dbReference type="GO" id="GO:0000139">
    <property type="term" value="C:Golgi membrane"/>
    <property type="evidence" value="ECO:0007669"/>
    <property type="project" value="UniProtKB-SubCell"/>
</dbReference>
<feature type="domain" description="Ricin B lectin" evidence="14">
    <location>
        <begin position="452"/>
        <end position="578"/>
    </location>
</feature>
<keyword evidence="16" id="KW-1185">Reference proteome</keyword>
<gene>
    <name evidence="15" type="ORF">pipiens_012331</name>
</gene>
<evidence type="ECO:0000256" key="5">
    <source>
        <dbReference type="ARBA" id="ARBA00022692"/>
    </source>
</evidence>
<keyword evidence="12" id="KW-0325">Glycoprotein</keyword>
<keyword evidence="13" id="KW-0808">Transferase</keyword>
<evidence type="ECO:0000313" key="16">
    <source>
        <dbReference type="Proteomes" id="UP001562425"/>
    </source>
</evidence>
<dbReference type="FunFam" id="3.90.550.10:FF:000029">
    <property type="entry name" value="Polypeptide N-acetylgalactosaminyltransferase"/>
    <property type="match status" value="1"/>
</dbReference>
<dbReference type="CDD" id="cd02510">
    <property type="entry name" value="pp-GalNAc-T"/>
    <property type="match status" value="1"/>
</dbReference>
<keyword evidence="5 13" id="KW-0812">Transmembrane</keyword>
<evidence type="ECO:0000256" key="3">
    <source>
        <dbReference type="ARBA" id="ARBA00005680"/>
    </source>
</evidence>
<dbReference type="InterPro" id="IPR007248">
    <property type="entry name" value="Mpv17_PMP22"/>
</dbReference>
<proteinExistence type="inferred from homology"/>
<dbReference type="EC" id="2.4.1.-" evidence="13"/>
<dbReference type="SUPFAM" id="SSF53448">
    <property type="entry name" value="Nucleotide-diphospho-sugar transferases"/>
    <property type="match status" value="1"/>
</dbReference>
<evidence type="ECO:0000256" key="6">
    <source>
        <dbReference type="ARBA" id="ARBA00022734"/>
    </source>
</evidence>
<feature type="transmembrane region" description="Helical" evidence="13">
    <location>
        <begin position="29"/>
        <end position="47"/>
    </location>
</feature>
<dbReference type="Pfam" id="PF04117">
    <property type="entry name" value="Mpv17_PMP22"/>
    <property type="match status" value="1"/>
</dbReference>
<keyword evidence="8 13" id="KW-1133">Transmembrane helix</keyword>
<dbReference type="Gene3D" id="2.80.10.50">
    <property type="match status" value="1"/>
</dbReference>
<comment type="similarity">
    <text evidence="3 13">Belongs to the glycosyltransferase 2 family. GalNAc-T subfamily.</text>
</comment>
<organism evidence="15 16">
    <name type="scientific">Culex pipiens pipiens</name>
    <name type="common">Northern house mosquito</name>
    <dbReference type="NCBI Taxonomy" id="38569"/>
    <lineage>
        <taxon>Eukaryota</taxon>
        <taxon>Metazoa</taxon>
        <taxon>Ecdysozoa</taxon>
        <taxon>Arthropoda</taxon>
        <taxon>Hexapoda</taxon>
        <taxon>Insecta</taxon>
        <taxon>Pterygota</taxon>
        <taxon>Neoptera</taxon>
        <taxon>Endopterygota</taxon>
        <taxon>Diptera</taxon>
        <taxon>Nematocera</taxon>
        <taxon>Culicoidea</taxon>
        <taxon>Culicidae</taxon>
        <taxon>Culicinae</taxon>
        <taxon>Culicini</taxon>
        <taxon>Culex</taxon>
        <taxon>Culex</taxon>
    </lineage>
</organism>
<keyword evidence="11 13" id="KW-1015">Disulfide bond</keyword>
<accession>A0ABD1D2U8</accession>
<dbReference type="Proteomes" id="UP001562425">
    <property type="component" value="Unassembled WGS sequence"/>
</dbReference>
<dbReference type="Pfam" id="PF00535">
    <property type="entry name" value="Glycos_transf_2"/>
    <property type="match status" value="1"/>
</dbReference>
<dbReference type="EMBL" id="JBEHCU010007852">
    <property type="protein sequence ID" value="KAL1391510.1"/>
    <property type="molecule type" value="Genomic_DNA"/>
</dbReference>
<dbReference type="Gene3D" id="3.90.550.10">
    <property type="entry name" value="Spore Coat Polysaccharide Biosynthesis Protein SpsA, Chain A"/>
    <property type="match status" value="1"/>
</dbReference>
<evidence type="ECO:0000256" key="10">
    <source>
        <dbReference type="ARBA" id="ARBA00023136"/>
    </source>
</evidence>
<dbReference type="PANTHER" id="PTHR11675:SF134">
    <property type="entry name" value="N-ACETYLGALACTOSAMINYLTRANSFERASE 4-RELATED"/>
    <property type="match status" value="1"/>
</dbReference>
<sequence>MPAGRPVSIAGGGRAGLLQIRQATIGDCLLKVLFVLSCSLITVVLIIQKYHSLSNFKKTLYYRYISDEPFFDGSPRNVEGLRPLKLRDPGDIKLNDKLYKENGYSAVVSDLIALNRSIPDIRHPQCRKKRYLQELPTVSVIIIFYNEHWSALLRTVYSVLNRSPPHLLKEIILVNDHSTKPFLWKPLQEFVESELSPMVKLIHLPERSGLIIARLAGAKAASGDVLIVLDSHTEVNVNWLPPLLEPIAQDYRTCVCPLIDVIVHDTFEYRSQDEGKRGAFDWKFYYKRLPLRPGDLDDPTEPFESPIMAGGLFAISSKFFWELGGYDEGLDIWGGEQYELSFKIWQCGGRMVDAPCSRVGHVYRGYSPFPNPRGVNFVTRNFKRVAEVWMDEYKQFLYERNPQFDKTNPGDLTKQKALREKLKCKPFKWFLEEVAPDLLVRYPLREPLPFASGRVQSVANPKLCLDTLNHKAKEPIGVFGCAPNKTHPQNNQFFTLTYYRDIRAASVEKCLDASSDNAEVILFNCHESQGNQLWRYDQETQMIMHGKPSRDQCLDLVGKKVVVSKCDNRKKTQRWDWGYVNRENLDNWEEYVQLQRVSKESKMRKIVQFVVQRINPRIPKGDKRFYSSSAPKNSPPDDTPTLRRIWKLMFGKYLLVTNTVSSGGLMMLGDVVAQELEKRRHGTAHTQPGYDWYRIGCMTLVGISQGPLHHYLYKWMDRILPGASVSTVFKKIGIDQFVISPIFIVTYLYSAGLLEGSSVRECTDEIKDKYWTIYTADWLVWPPTQFINFYFINPKYRVLYINAITMLYNVFLCYIKHNEDLRINLVGSDDIKKD</sequence>
<dbReference type="InterPro" id="IPR035992">
    <property type="entry name" value="Ricin_B-like_lectins"/>
</dbReference>
<dbReference type="PANTHER" id="PTHR11675">
    <property type="entry name" value="N-ACETYLGALACTOSAMINYLTRANSFERASE"/>
    <property type="match status" value="1"/>
</dbReference>
<comment type="subcellular location">
    <subcellularLocation>
        <location evidence="2 13">Golgi apparatus membrane</location>
        <topology evidence="2 13">Single-pass type II membrane protein</topology>
    </subcellularLocation>
    <subcellularLocation>
        <location evidence="1">Membrane</location>
        <topology evidence="1">Multi-pass membrane protein</topology>
    </subcellularLocation>
</comment>
<dbReference type="PROSITE" id="PS50231">
    <property type="entry name" value="RICIN_B_LECTIN"/>
    <property type="match status" value="1"/>
</dbReference>
<evidence type="ECO:0000256" key="13">
    <source>
        <dbReference type="RuleBase" id="RU361242"/>
    </source>
</evidence>
<dbReference type="AlphaFoldDB" id="A0ABD1D2U8"/>
<reference evidence="15 16" key="1">
    <citation type="submission" date="2024-05" db="EMBL/GenBank/DDBJ databases">
        <title>Culex pipiens pipiens assembly and annotation.</title>
        <authorList>
            <person name="Alout H."/>
            <person name="Durand T."/>
        </authorList>
    </citation>
    <scope>NUCLEOTIDE SEQUENCE [LARGE SCALE GENOMIC DNA]</scope>
    <source>
        <strain evidence="15">HA-2024</strain>
        <tissue evidence="15">Whole body</tissue>
    </source>
</reference>
<dbReference type="InterPro" id="IPR045885">
    <property type="entry name" value="GalNAc-T"/>
</dbReference>
<evidence type="ECO:0000259" key="14">
    <source>
        <dbReference type="SMART" id="SM00458"/>
    </source>
</evidence>
<comment type="similarity">
    <text evidence="4">Belongs to the peroxisomal membrane protein PXMP2/4 family.</text>
</comment>
<evidence type="ECO:0000256" key="2">
    <source>
        <dbReference type="ARBA" id="ARBA00004323"/>
    </source>
</evidence>
<dbReference type="InterPro" id="IPR000772">
    <property type="entry name" value="Ricin_B_lectin"/>
</dbReference>
<evidence type="ECO:0000256" key="12">
    <source>
        <dbReference type="ARBA" id="ARBA00023180"/>
    </source>
</evidence>
<comment type="caution">
    <text evidence="13">Lacks conserved residue(s) required for the propagation of feature annotation.</text>
</comment>
<evidence type="ECO:0000256" key="4">
    <source>
        <dbReference type="ARBA" id="ARBA00006824"/>
    </source>
</evidence>
<dbReference type="GO" id="GO:0030246">
    <property type="term" value="F:carbohydrate binding"/>
    <property type="evidence" value="ECO:0007669"/>
    <property type="project" value="UniProtKB-KW"/>
</dbReference>
<evidence type="ECO:0000256" key="1">
    <source>
        <dbReference type="ARBA" id="ARBA00004141"/>
    </source>
</evidence>
<evidence type="ECO:0000256" key="11">
    <source>
        <dbReference type="ARBA" id="ARBA00023157"/>
    </source>
</evidence>
<feature type="transmembrane region" description="Helical" evidence="13">
    <location>
        <begin position="798"/>
        <end position="815"/>
    </location>
</feature>
<dbReference type="InterPro" id="IPR001173">
    <property type="entry name" value="Glyco_trans_2-like"/>
</dbReference>
<evidence type="ECO:0000256" key="7">
    <source>
        <dbReference type="ARBA" id="ARBA00022968"/>
    </source>
</evidence>
<dbReference type="SMART" id="SM00458">
    <property type="entry name" value="RICIN"/>
    <property type="match status" value="1"/>
</dbReference>